<name>A0A017HKV5_9RHOB</name>
<evidence type="ECO:0000259" key="3">
    <source>
        <dbReference type="Pfam" id="PF03372"/>
    </source>
</evidence>
<comment type="caution">
    <text evidence="4">The sequence shown here is derived from an EMBL/GenBank/DDBJ whole genome shotgun (WGS) entry which is preliminary data.</text>
</comment>
<keyword evidence="2" id="KW-0812">Transmembrane</keyword>
<dbReference type="Gene3D" id="3.60.10.10">
    <property type="entry name" value="Endonuclease/exonuclease/phosphatase"/>
    <property type="match status" value="1"/>
</dbReference>
<dbReference type="AlphaFoldDB" id="A0A017HKV5"/>
<feature type="domain" description="Endonuclease/exonuclease/phosphatase" evidence="3">
    <location>
        <begin position="107"/>
        <end position="236"/>
    </location>
</feature>
<protein>
    <recommendedName>
        <fullName evidence="3">Endonuclease/exonuclease/phosphatase domain-containing protein</fullName>
    </recommendedName>
</protein>
<keyword evidence="2" id="KW-1133">Transmembrane helix</keyword>
<dbReference type="HOGENOM" id="CLU_885315_0_0_5"/>
<gene>
    <name evidence="4" type="ORF">Rumeso_03488</name>
</gene>
<dbReference type="InterPro" id="IPR036691">
    <property type="entry name" value="Endo/exonu/phosph_ase_sf"/>
</dbReference>
<reference evidence="4 5" key="1">
    <citation type="submission" date="2013-02" db="EMBL/GenBank/DDBJ databases">
        <authorList>
            <person name="Fiebig A."/>
            <person name="Goeker M."/>
            <person name="Klenk H.-P.P."/>
        </authorList>
    </citation>
    <scope>NUCLEOTIDE SEQUENCE [LARGE SCALE GENOMIC DNA]</scope>
    <source>
        <strain evidence="4 5">DSM 19309</strain>
    </source>
</reference>
<feature type="region of interest" description="Disordered" evidence="1">
    <location>
        <begin position="256"/>
        <end position="286"/>
    </location>
</feature>
<dbReference type="InterPro" id="IPR005135">
    <property type="entry name" value="Endo/exonuclease/phosphatase"/>
</dbReference>
<evidence type="ECO:0000256" key="1">
    <source>
        <dbReference type="SAM" id="MobiDB-lite"/>
    </source>
</evidence>
<dbReference type="STRING" id="442562.Rumeso_03488"/>
<keyword evidence="2" id="KW-0472">Membrane</keyword>
<accession>A0A017HKV5</accession>
<dbReference type="Proteomes" id="UP000019666">
    <property type="component" value="Unassembled WGS sequence"/>
</dbReference>
<dbReference type="Pfam" id="PF03372">
    <property type="entry name" value="Exo_endo_phos"/>
    <property type="match status" value="1"/>
</dbReference>
<sequence>MKFILLVPGVVLIVMTALARLRSARWWIRFADYPRMQIACGLAAVLILHAALIGWGTALDVGFGLALSAALACQAIRILPYTRLWPRQVKQDRSPDPDRSLRLLISNVLMENRTADRLLRLIRDKDPDLVLLLETDDWWRDELEVLDRDYPFRLKQPQGNYYGLHFFSKLELRSPRVRFLVEGEIPSVQAGVRLPSGDWIEFSGLHPRPPQVEENTETRDAEILIVAREIRADGRPLDRGGRPQRCGLVAHDAPLSAHQRMPGSPPGPGHVQHLPRRLSDLPLAPGPHLPRGLVHAGAAGAAPPYRFGPLPGLG</sequence>
<organism evidence="4 5">
    <name type="scientific">Rubellimicrobium mesophilum DSM 19309</name>
    <dbReference type="NCBI Taxonomy" id="442562"/>
    <lineage>
        <taxon>Bacteria</taxon>
        <taxon>Pseudomonadati</taxon>
        <taxon>Pseudomonadota</taxon>
        <taxon>Alphaproteobacteria</taxon>
        <taxon>Rhodobacterales</taxon>
        <taxon>Roseobacteraceae</taxon>
        <taxon>Rubellimicrobium</taxon>
    </lineage>
</organism>
<dbReference type="SUPFAM" id="SSF56219">
    <property type="entry name" value="DNase I-like"/>
    <property type="match status" value="1"/>
</dbReference>
<dbReference type="EMBL" id="AOSK01000097">
    <property type="protein sequence ID" value="EYD74976.1"/>
    <property type="molecule type" value="Genomic_DNA"/>
</dbReference>
<proteinExistence type="predicted"/>
<evidence type="ECO:0000313" key="5">
    <source>
        <dbReference type="Proteomes" id="UP000019666"/>
    </source>
</evidence>
<evidence type="ECO:0000256" key="2">
    <source>
        <dbReference type="SAM" id="Phobius"/>
    </source>
</evidence>
<dbReference type="GO" id="GO:0003824">
    <property type="term" value="F:catalytic activity"/>
    <property type="evidence" value="ECO:0007669"/>
    <property type="project" value="InterPro"/>
</dbReference>
<evidence type="ECO:0000313" key="4">
    <source>
        <dbReference type="EMBL" id="EYD74976.1"/>
    </source>
</evidence>
<keyword evidence="5" id="KW-1185">Reference proteome</keyword>
<feature type="transmembrane region" description="Helical" evidence="2">
    <location>
        <begin position="6"/>
        <end position="24"/>
    </location>
</feature>
<feature type="transmembrane region" description="Helical" evidence="2">
    <location>
        <begin position="36"/>
        <end position="55"/>
    </location>
</feature>